<dbReference type="EMBL" id="CP036317">
    <property type="protein sequence ID" value="QDV17322.1"/>
    <property type="molecule type" value="Genomic_DNA"/>
</dbReference>
<dbReference type="RefSeq" id="WP_145455393.1">
    <property type="nucleotide sequence ID" value="NZ_CP036317.1"/>
</dbReference>
<gene>
    <name evidence="1" type="ORF">Pan153_19570</name>
</gene>
<dbReference type="AlphaFoldDB" id="A0A518FLT5"/>
<proteinExistence type="predicted"/>
<dbReference type="Proteomes" id="UP000320839">
    <property type="component" value="Chromosome"/>
</dbReference>
<sequence>MAENRLHIDIETLVNAFKKLPVERLNDLLDIRDSSLFSAAWVSAREEIPEGEPSTQVKEVFIAVSQATNQHEIASYVADDLELILNAHQNQNSHPFVKQLAESYAQGQFPCETNQA</sequence>
<accession>A0A518FLT5</accession>
<organism evidence="1 2">
    <name type="scientific">Gimesia panareensis</name>
    <dbReference type="NCBI Taxonomy" id="2527978"/>
    <lineage>
        <taxon>Bacteria</taxon>
        <taxon>Pseudomonadati</taxon>
        <taxon>Planctomycetota</taxon>
        <taxon>Planctomycetia</taxon>
        <taxon>Planctomycetales</taxon>
        <taxon>Planctomycetaceae</taxon>
        <taxon>Gimesia</taxon>
    </lineage>
</organism>
<protein>
    <submittedName>
        <fullName evidence="1">Uncharacterized protein</fullName>
    </submittedName>
</protein>
<dbReference type="OrthoDB" id="6903468at2"/>
<name>A0A518FLT5_9PLAN</name>
<evidence type="ECO:0000313" key="2">
    <source>
        <dbReference type="Proteomes" id="UP000320839"/>
    </source>
</evidence>
<evidence type="ECO:0000313" key="1">
    <source>
        <dbReference type="EMBL" id="QDV17322.1"/>
    </source>
</evidence>
<reference evidence="1 2" key="1">
    <citation type="submission" date="2019-02" db="EMBL/GenBank/DDBJ databases">
        <title>Deep-cultivation of Planctomycetes and their phenomic and genomic characterization uncovers novel biology.</title>
        <authorList>
            <person name="Wiegand S."/>
            <person name="Jogler M."/>
            <person name="Boedeker C."/>
            <person name="Pinto D."/>
            <person name="Vollmers J."/>
            <person name="Rivas-Marin E."/>
            <person name="Kohn T."/>
            <person name="Peeters S.H."/>
            <person name="Heuer A."/>
            <person name="Rast P."/>
            <person name="Oberbeckmann S."/>
            <person name="Bunk B."/>
            <person name="Jeske O."/>
            <person name="Meyerdierks A."/>
            <person name="Storesund J.E."/>
            <person name="Kallscheuer N."/>
            <person name="Luecker S."/>
            <person name="Lage O.M."/>
            <person name="Pohl T."/>
            <person name="Merkel B.J."/>
            <person name="Hornburger P."/>
            <person name="Mueller R.-W."/>
            <person name="Bruemmer F."/>
            <person name="Labrenz M."/>
            <person name="Spormann A.M."/>
            <person name="Op den Camp H."/>
            <person name="Overmann J."/>
            <person name="Amann R."/>
            <person name="Jetten M.S.M."/>
            <person name="Mascher T."/>
            <person name="Medema M.H."/>
            <person name="Devos D.P."/>
            <person name="Kaster A.-K."/>
            <person name="Ovreas L."/>
            <person name="Rohde M."/>
            <person name="Galperin M.Y."/>
            <person name="Jogler C."/>
        </authorList>
    </citation>
    <scope>NUCLEOTIDE SEQUENCE [LARGE SCALE GENOMIC DNA]</scope>
    <source>
        <strain evidence="1 2">Pan153</strain>
    </source>
</reference>